<dbReference type="Pfam" id="PF00750">
    <property type="entry name" value="tRNA-synt_1d"/>
    <property type="match status" value="1"/>
</dbReference>
<evidence type="ECO:0000256" key="13">
    <source>
        <dbReference type="RuleBase" id="RU363038"/>
    </source>
</evidence>
<keyword evidence="5 13" id="KW-0436">Ligase</keyword>
<feature type="region of interest" description="Disordered" evidence="14">
    <location>
        <begin position="83"/>
        <end position="110"/>
    </location>
</feature>
<accession>A0AA36G3W9</accession>
<keyword evidence="9 13" id="KW-0030">Aminoacyl-tRNA synthetase</keyword>
<evidence type="ECO:0000313" key="17">
    <source>
        <dbReference type="EMBL" id="CAJ0574934.1"/>
    </source>
</evidence>
<keyword evidence="8 13" id="KW-0648">Protein biosynthesis</keyword>
<dbReference type="PANTHER" id="PTHR11956:SF5">
    <property type="entry name" value="ARGININE--TRNA LIGASE, CYTOPLASMIC"/>
    <property type="match status" value="1"/>
</dbReference>
<dbReference type="GO" id="GO:0005524">
    <property type="term" value="F:ATP binding"/>
    <property type="evidence" value="ECO:0007669"/>
    <property type="project" value="UniProtKB-KW"/>
</dbReference>
<dbReference type="InterPro" id="IPR014729">
    <property type="entry name" value="Rossmann-like_a/b/a_fold"/>
</dbReference>
<name>A0AA36G3W9_9BILA</name>
<dbReference type="PRINTS" id="PR01038">
    <property type="entry name" value="TRNASYNTHARG"/>
</dbReference>
<comment type="caution">
    <text evidence="17">The sequence shown here is derived from an EMBL/GenBank/DDBJ whole genome shotgun (WGS) entry which is preliminary data.</text>
</comment>
<comment type="subcellular location">
    <subcellularLocation>
        <location evidence="1">Cytoplasm</location>
        <location evidence="1">Cytosol</location>
    </subcellularLocation>
</comment>
<evidence type="ECO:0000256" key="12">
    <source>
        <dbReference type="ARBA" id="ARBA00071644"/>
    </source>
</evidence>
<evidence type="ECO:0000256" key="7">
    <source>
        <dbReference type="ARBA" id="ARBA00022840"/>
    </source>
</evidence>
<dbReference type="Gene3D" id="3.30.1360.70">
    <property type="entry name" value="Arginyl tRNA synthetase N-terminal domain"/>
    <property type="match status" value="1"/>
</dbReference>
<evidence type="ECO:0000259" key="15">
    <source>
        <dbReference type="SMART" id="SM00836"/>
    </source>
</evidence>
<comment type="similarity">
    <text evidence="2 13">Belongs to the class-I aminoacyl-tRNA synthetase family.</text>
</comment>
<feature type="compositionally biased region" description="Low complexity" evidence="14">
    <location>
        <begin position="84"/>
        <end position="105"/>
    </location>
</feature>
<dbReference type="NCBIfam" id="TIGR00456">
    <property type="entry name" value="argS"/>
    <property type="match status" value="1"/>
</dbReference>
<evidence type="ECO:0000256" key="5">
    <source>
        <dbReference type="ARBA" id="ARBA00022598"/>
    </source>
</evidence>
<dbReference type="InterPro" id="IPR036695">
    <property type="entry name" value="Arg-tRNA-synth_N_sf"/>
</dbReference>
<comment type="catalytic activity">
    <reaction evidence="11">
        <text>tRNA(Arg) + L-arginine + ATP = L-arginyl-tRNA(Arg) + AMP + diphosphate</text>
        <dbReference type="Rhea" id="RHEA:20301"/>
        <dbReference type="Rhea" id="RHEA-COMP:9658"/>
        <dbReference type="Rhea" id="RHEA-COMP:9673"/>
        <dbReference type="ChEBI" id="CHEBI:30616"/>
        <dbReference type="ChEBI" id="CHEBI:32682"/>
        <dbReference type="ChEBI" id="CHEBI:33019"/>
        <dbReference type="ChEBI" id="CHEBI:78442"/>
        <dbReference type="ChEBI" id="CHEBI:78513"/>
        <dbReference type="ChEBI" id="CHEBI:456215"/>
        <dbReference type="EC" id="6.1.1.19"/>
    </reaction>
</comment>
<protein>
    <recommendedName>
        <fullName evidence="12">Probable arginine--tRNA ligase, cytoplasmic</fullName>
        <ecNumber evidence="3">6.1.1.19</ecNumber>
    </recommendedName>
    <alternativeName>
        <fullName evidence="10">Arginyl-tRNA synthetase</fullName>
    </alternativeName>
</protein>
<evidence type="ECO:0000259" key="16">
    <source>
        <dbReference type="SMART" id="SM01016"/>
    </source>
</evidence>
<dbReference type="Pfam" id="PF05746">
    <property type="entry name" value="DALR_1"/>
    <property type="match status" value="1"/>
</dbReference>
<dbReference type="GO" id="GO:0004814">
    <property type="term" value="F:arginine-tRNA ligase activity"/>
    <property type="evidence" value="ECO:0007669"/>
    <property type="project" value="UniProtKB-EC"/>
</dbReference>
<dbReference type="EC" id="6.1.1.19" evidence="3"/>
<feature type="non-terminal residue" evidence="17">
    <location>
        <position position="1"/>
    </location>
</feature>
<dbReference type="SMART" id="SM01016">
    <property type="entry name" value="Arg_tRNA_synt_N"/>
    <property type="match status" value="1"/>
</dbReference>
<keyword evidence="18" id="KW-1185">Reference proteome</keyword>
<evidence type="ECO:0000313" key="18">
    <source>
        <dbReference type="Proteomes" id="UP001177023"/>
    </source>
</evidence>
<dbReference type="Gene3D" id="3.40.50.620">
    <property type="entry name" value="HUPs"/>
    <property type="match status" value="1"/>
</dbReference>
<dbReference type="PANTHER" id="PTHR11956">
    <property type="entry name" value="ARGINYL-TRNA SYNTHETASE"/>
    <property type="match status" value="1"/>
</dbReference>
<organism evidence="17 18">
    <name type="scientific">Mesorhabditis spiculigera</name>
    <dbReference type="NCBI Taxonomy" id="96644"/>
    <lineage>
        <taxon>Eukaryota</taxon>
        <taxon>Metazoa</taxon>
        <taxon>Ecdysozoa</taxon>
        <taxon>Nematoda</taxon>
        <taxon>Chromadorea</taxon>
        <taxon>Rhabditida</taxon>
        <taxon>Rhabditina</taxon>
        <taxon>Rhabditomorpha</taxon>
        <taxon>Rhabditoidea</taxon>
        <taxon>Rhabditidae</taxon>
        <taxon>Mesorhabditinae</taxon>
        <taxon>Mesorhabditis</taxon>
    </lineage>
</organism>
<dbReference type="Pfam" id="PF03485">
    <property type="entry name" value="Arg_tRNA_synt_N"/>
    <property type="match status" value="1"/>
</dbReference>
<dbReference type="InterPro" id="IPR001278">
    <property type="entry name" value="Arg-tRNA-ligase"/>
</dbReference>
<dbReference type="SUPFAM" id="SSF52374">
    <property type="entry name" value="Nucleotidylyl transferase"/>
    <property type="match status" value="1"/>
</dbReference>
<dbReference type="SUPFAM" id="SSF47323">
    <property type="entry name" value="Anticodon-binding domain of a subclass of class I aminoacyl-tRNA synthetases"/>
    <property type="match status" value="1"/>
</dbReference>
<dbReference type="Proteomes" id="UP001177023">
    <property type="component" value="Unassembled WGS sequence"/>
</dbReference>
<keyword evidence="7 13" id="KW-0067">ATP-binding</keyword>
<keyword evidence="6 13" id="KW-0547">Nucleotide-binding</keyword>
<dbReference type="FunFam" id="3.30.1360.70:FF:000002">
    <property type="entry name" value="arginine--tRNA ligase, cytoplasmic"/>
    <property type="match status" value="1"/>
</dbReference>
<evidence type="ECO:0000256" key="8">
    <source>
        <dbReference type="ARBA" id="ARBA00022917"/>
    </source>
</evidence>
<evidence type="ECO:0000256" key="11">
    <source>
        <dbReference type="ARBA" id="ARBA00049339"/>
    </source>
</evidence>
<evidence type="ECO:0000256" key="6">
    <source>
        <dbReference type="ARBA" id="ARBA00022741"/>
    </source>
</evidence>
<dbReference type="InterPro" id="IPR008909">
    <property type="entry name" value="DALR_anticod-bd"/>
</dbReference>
<evidence type="ECO:0000256" key="2">
    <source>
        <dbReference type="ARBA" id="ARBA00005594"/>
    </source>
</evidence>
<feature type="domain" description="DALR anticodon binding" evidence="15">
    <location>
        <begin position="566"/>
        <end position="688"/>
    </location>
</feature>
<dbReference type="FunFam" id="1.10.730.10:FF:000064">
    <property type="entry name" value="Probable arginine--tRNA ligase, cytoplasmic"/>
    <property type="match status" value="1"/>
</dbReference>
<evidence type="ECO:0000256" key="10">
    <source>
        <dbReference type="ARBA" id="ARBA00033033"/>
    </source>
</evidence>
<dbReference type="Gene3D" id="1.10.730.10">
    <property type="entry name" value="Isoleucyl-tRNA Synthetase, Domain 1"/>
    <property type="match status" value="1"/>
</dbReference>
<dbReference type="SUPFAM" id="SSF55190">
    <property type="entry name" value="Arginyl-tRNA synthetase (ArgRS), N-terminal 'additional' domain"/>
    <property type="match status" value="1"/>
</dbReference>
<dbReference type="CDD" id="cd00671">
    <property type="entry name" value="ArgRS_core"/>
    <property type="match status" value="1"/>
</dbReference>
<evidence type="ECO:0000256" key="9">
    <source>
        <dbReference type="ARBA" id="ARBA00023146"/>
    </source>
</evidence>
<sequence length="688" mass="77823">MVNPTASTSEEEEFSALSIQLRQAEAQFSAQERAIQAYSAGKGIEDLLEKSPELREVYTRNEKLKYRKNILMAALEAQLKKNGASPTAAPSSAKKAKTAAPAAAAEEQKGALNPKLTEKFDYVKVEDYGSSMLRRLADLFKAAIGKAYPDIKLDNIALNECQNAKLGDYQCNSAMAIANKLKATGAKIRPSEVAEKIAAELPKTDFVESVDVAPAGFINIHLKKDYIQHRVFTVAKSEMHVGHLRSTIIGDSICRLLELVNFDVLRINHVGDWGTQFGMLIAHLRDKFPDFKEKTPPIGDLQAFYKESKKRFDEDTEFKARAYECVVKLQSFEPTIVHGWQQICDVSRKYFKSVYDRLDIKLIERGESFYQDKMQAVVEELEKRSVLKEEDGRKVMFPTGCNIPLTVVKSDGGFTYDTSDLAALKQRLNDEKGDWLIYVIDSGQSLHMETIFAAGRDLGWYKPEDKRVEHVGFGLVLGEDRKKFKTRSGETVRLVDLLDEGCKRAREGLVERKRDEHMTPEELDAAEKSVAFGCVKYADLSHTRTQDYVFSFDRMLETTGNTAVYLLYAYTRIKSILRSSGAQTEYEAWLASNDSVPLDHPSELKLAKLILRFSDTLLLVLDTLMLHPICDYLYQLATQSSDFYRECWVIETKGERKVHYNRMALCIATANVMKTCFDILGLHPVEKM</sequence>
<evidence type="ECO:0000256" key="3">
    <source>
        <dbReference type="ARBA" id="ARBA00012837"/>
    </source>
</evidence>
<dbReference type="InterPro" id="IPR005148">
    <property type="entry name" value="Arg-tRNA-synth_N"/>
</dbReference>
<dbReference type="InterPro" id="IPR009080">
    <property type="entry name" value="tRNAsynth_Ia_anticodon-bd"/>
</dbReference>
<dbReference type="GO" id="GO:0006420">
    <property type="term" value="P:arginyl-tRNA aminoacylation"/>
    <property type="evidence" value="ECO:0007669"/>
    <property type="project" value="InterPro"/>
</dbReference>
<dbReference type="GO" id="GO:0017101">
    <property type="term" value="C:aminoacyl-tRNA synthetase multienzyme complex"/>
    <property type="evidence" value="ECO:0007669"/>
    <property type="project" value="UniProtKB-ARBA"/>
</dbReference>
<dbReference type="EMBL" id="CATQJA010002634">
    <property type="protein sequence ID" value="CAJ0574934.1"/>
    <property type="molecule type" value="Genomic_DNA"/>
</dbReference>
<dbReference type="FunFam" id="3.40.50.620:FF:000084">
    <property type="entry name" value="arginine--tRNA ligase, cytoplasmic"/>
    <property type="match status" value="1"/>
</dbReference>
<dbReference type="HAMAP" id="MF_00123">
    <property type="entry name" value="Arg_tRNA_synth"/>
    <property type="match status" value="1"/>
</dbReference>
<evidence type="ECO:0000256" key="14">
    <source>
        <dbReference type="SAM" id="MobiDB-lite"/>
    </source>
</evidence>
<evidence type="ECO:0000256" key="4">
    <source>
        <dbReference type="ARBA" id="ARBA00022490"/>
    </source>
</evidence>
<proteinExistence type="inferred from homology"/>
<reference evidence="17" key="1">
    <citation type="submission" date="2023-06" db="EMBL/GenBank/DDBJ databases">
        <authorList>
            <person name="Delattre M."/>
        </authorList>
    </citation>
    <scope>NUCLEOTIDE SEQUENCE</scope>
    <source>
        <strain evidence="17">AF72</strain>
    </source>
</reference>
<dbReference type="InterPro" id="IPR035684">
    <property type="entry name" value="ArgRS_core"/>
</dbReference>
<gene>
    <name evidence="17" type="ORF">MSPICULIGERA_LOCUS13254</name>
</gene>
<feature type="domain" description="Arginyl tRNA synthetase N-terminal" evidence="16">
    <location>
        <begin position="134"/>
        <end position="222"/>
    </location>
</feature>
<keyword evidence="4" id="KW-0963">Cytoplasm</keyword>
<dbReference type="AlphaFoldDB" id="A0AA36G3W9"/>
<dbReference type="GO" id="GO:0005829">
    <property type="term" value="C:cytosol"/>
    <property type="evidence" value="ECO:0007669"/>
    <property type="project" value="UniProtKB-SubCell"/>
</dbReference>
<evidence type="ECO:0000256" key="1">
    <source>
        <dbReference type="ARBA" id="ARBA00004514"/>
    </source>
</evidence>
<dbReference type="SMART" id="SM00836">
    <property type="entry name" value="DALR_1"/>
    <property type="match status" value="1"/>
</dbReference>